<dbReference type="InterPro" id="IPR027268">
    <property type="entry name" value="Peptidase_M4/M1_CTD_sf"/>
</dbReference>
<dbReference type="EMBL" id="DVMY01000104">
    <property type="protein sequence ID" value="HIU37959.1"/>
    <property type="molecule type" value="Genomic_DNA"/>
</dbReference>
<dbReference type="SUPFAM" id="SSF50156">
    <property type="entry name" value="PDZ domain-like"/>
    <property type="match status" value="1"/>
</dbReference>
<dbReference type="SUPFAM" id="SSF55486">
    <property type="entry name" value="Metalloproteases ('zincins'), catalytic domain"/>
    <property type="match status" value="1"/>
</dbReference>
<dbReference type="Gene3D" id="2.60.40.3650">
    <property type="match status" value="1"/>
</dbReference>
<dbReference type="AlphaFoldDB" id="A0A9D1LFM4"/>
<dbReference type="InterPro" id="IPR007963">
    <property type="entry name" value="Peptidase_M61_catalytic"/>
</dbReference>
<organism evidence="2 3">
    <name type="scientific">Candidatus Aphodousia faecigallinarum</name>
    <dbReference type="NCBI Taxonomy" id="2840677"/>
    <lineage>
        <taxon>Bacteria</taxon>
        <taxon>Pseudomonadati</taxon>
        <taxon>Pseudomonadota</taxon>
        <taxon>Betaproteobacteria</taxon>
        <taxon>Burkholderiales</taxon>
        <taxon>Sutterellaceae</taxon>
        <taxon>Sutterellaceae incertae sedis</taxon>
        <taxon>Candidatus Aphodousia</taxon>
    </lineage>
</organism>
<dbReference type="InterPro" id="IPR040756">
    <property type="entry name" value="Peptidase_M61_N"/>
</dbReference>
<dbReference type="Pfam" id="PF05299">
    <property type="entry name" value="Peptidase_M61"/>
    <property type="match status" value="1"/>
</dbReference>
<reference evidence="2" key="2">
    <citation type="journal article" date="2021" name="PeerJ">
        <title>Extensive microbial diversity within the chicken gut microbiome revealed by metagenomics and culture.</title>
        <authorList>
            <person name="Gilroy R."/>
            <person name="Ravi A."/>
            <person name="Getino M."/>
            <person name="Pursley I."/>
            <person name="Horton D.L."/>
            <person name="Alikhan N.F."/>
            <person name="Baker D."/>
            <person name="Gharbi K."/>
            <person name="Hall N."/>
            <person name="Watson M."/>
            <person name="Adriaenssens E.M."/>
            <person name="Foster-Nyarko E."/>
            <person name="Jarju S."/>
            <person name="Secka A."/>
            <person name="Antonio M."/>
            <person name="Oren A."/>
            <person name="Chaudhuri R.R."/>
            <person name="La Ragione R."/>
            <person name="Hildebrand F."/>
            <person name="Pallen M.J."/>
        </authorList>
    </citation>
    <scope>NUCLEOTIDE SEQUENCE</scope>
    <source>
        <strain evidence="2">7463</strain>
    </source>
</reference>
<dbReference type="Gene3D" id="1.10.390.10">
    <property type="entry name" value="Neutral Protease Domain 2"/>
    <property type="match status" value="1"/>
</dbReference>
<evidence type="ECO:0000313" key="2">
    <source>
        <dbReference type="EMBL" id="HIU37959.1"/>
    </source>
</evidence>
<comment type="caution">
    <text evidence="2">The sequence shown here is derived from an EMBL/GenBank/DDBJ whole genome shotgun (WGS) entry which is preliminary data.</text>
</comment>
<dbReference type="SMART" id="SM00228">
    <property type="entry name" value="PDZ"/>
    <property type="match status" value="1"/>
</dbReference>
<accession>A0A9D1LFM4</accession>
<dbReference type="Gene3D" id="2.30.42.10">
    <property type="match status" value="1"/>
</dbReference>
<sequence length="583" mass="66566">MSLHYTIKPIPSASTFLVDLEFDAQDEVVLRLPAWLPGSYMIRDMAAEIQSLRVTAGRENLFCQKIDKSSWRVAVGTRQRKIRVRYEVFAQDCSVRRAYLDTQRAFLMFSSLCVCPVGFEEESVKVTVIEPGKTQGWKVATALNAEKISDNGFGDYHATNYDELIDSPMELGPWQSIEFKAHGVSHRIILSGKIPPFDQKRLSDDVKRAVETVIDFFEPETHEAPFTAYTFFLNLTENLYGGLEHRASTALIASYHDLPIKNEKESSLEYAKLLELFTHEYFHAWWVKRVRPSVFIPYDLSEESYTRLLWVFEGFTSYYDALLTARSGAISKENYLKILAQTFARHLSGSAKSRQSLADSSFDAWIKYYKVRTNRSRSVTSYYDKGALIALALDAQIRKKTKGERALDDVLRLAWKQYKDVGMDYAGLDEEVMPELILDATGVDLTEEMDRWVYGCEEPDYKTLLKVFGVTLKEKAFPMARSILQAQIKGDLSLKVTQLDENGAAEKAGLCVDDELVAIDCIRVQKNNFEKLLTRYKNEKDFSIHVFRGGLLKEFLIQPEKVRQTQPQLSAGGSKAFKKWLAN</sequence>
<dbReference type="Proteomes" id="UP000824083">
    <property type="component" value="Unassembled WGS sequence"/>
</dbReference>
<name>A0A9D1LFM4_9BURK</name>
<gene>
    <name evidence="2" type="ORF">IAC56_06780</name>
</gene>
<evidence type="ECO:0000259" key="1">
    <source>
        <dbReference type="SMART" id="SM00228"/>
    </source>
</evidence>
<dbReference type="PIRSF" id="PIRSF016493">
    <property type="entry name" value="Glycyl_aminpptds"/>
    <property type="match status" value="1"/>
</dbReference>
<dbReference type="InterPro" id="IPR001478">
    <property type="entry name" value="PDZ"/>
</dbReference>
<dbReference type="Pfam" id="PF17899">
    <property type="entry name" value="Peptidase_M61_N"/>
    <property type="match status" value="1"/>
</dbReference>
<proteinExistence type="predicted"/>
<dbReference type="InterPro" id="IPR036034">
    <property type="entry name" value="PDZ_sf"/>
</dbReference>
<dbReference type="InterPro" id="IPR024191">
    <property type="entry name" value="Peptidase_M61"/>
</dbReference>
<protein>
    <submittedName>
        <fullName evidence="2">M61 family metallopeptidase</fullName>
    </submittedName>
</protein>
<feature type="domain" description="PDZ" evidence="1">
    <location>
        <begin position="466"/>
        <end position="550"/>
    </location>
</feature>
<evidence type="ECO:0000313" key="3">
    <source>
        <dbReference type="Proteomes" id="UP000824083"/>
    </source>
</evidence>
<reference evidence="2" key="1">
    <citation type="submission" date="2020-10" db="EMBL/GenBank/DDBJ databases">
        <authorList>
            <person name="Gilroy R."/>
        </authorList>
    </citation>
    <scope>NUCLEOTIDE SEQUENCE</scope>
    <source>
        <strain evidence="2">7463</strain>
    </source>
</reference>